<sequence>MSSSVGSPINSSQTPQLVYAPDDDTDDQDCPPAATTPSPYDAASQSALQYPSVSDSQAYADMQSQVVTGEVIQGVMSMLPFLLL</sequence>
<accession>A0A158EK59</accession>
<dbReference type="Proteomes" id="UP000071859">
    <property type="component" value="Unassembled WGS sequence"/>
</dbReference>
<feature type="compositionally biased region" description="Polar residues" evidence="1">
    <location>
        <begin position="1"/>
        <end position="16"/>
    </location>
</feature>
<comment type="caution">
    <text evidence="2">The sequence shown here is derived from an EMBL/GenBank/DDBJ whole genome shotgun (WGS) entry which is preliminary data.</text>
</comment>
<dbReference type="EMBL" id="FCOX02000181">
    <property type="protein sequence ID" value="SAL07194.1"/>
    <property type="molecule type" value="Genomic_DNA"/>
</dbReference>
<evidence type="ECO:0000256" key="1">
    <source>
        <dbReference type="SAM" id="MobiDB-lite"/>
    </source>
</evidence>
<proteinExistence type="predicted"/>
<name>A0A158EK59_9BURK</name>
<dbReference type="AlphaFoldDB" id="A0A158EK59"/>
<evidence type="ECO:0000313" key="2">
    <source>
        <dbReference type="EMBL" id="SAL07194.1"/>
    </source>
</evidence>
<organism evidence="2 3">
    <name type="scientific">Caballeronia calidae</name>
    <dbReference type="NCBI Taxonomy" id="1777139"/>
    <lineage>
        <taxon>Bacteria</taxon>
        <taxon>Pseudomonadati</taxon>
        <taxon>Pseudomonadota</taxon>
        <taxon>Betaproteobacteria</taxon>
        <taxon>Burkholderiales</taxon>
        <taxon>Burkholderiaceae</taxon>
        <taxon>Caballeronia</taxon>
    </lineage>
</organism>
<gene>
    <name evidence="2" type="ORF">AWB78_08466</name>
</gene>
<protein>
    <submittedName>
        <fullName evidence="2">Uncharacterized protein</fullName>
    </submittedName>
</protein>
<reference evidence="2" key="1">
    <citation type="submission" date="2016-01" db="EMBL/GenBank/DDBJ databases">
        <authorList>
            <person name="Peeters C."/>
        </authorList>
    </citation>
    <scope>NUCLEOTIDE SEQUENCE</scope>
    <source>
        <strain evidence="2">LMG 29321</strain>
    </source>
</reference>
<feature type="region of interest" description="Disordered" evidence="1">
    <location>
        <begin position="1"/>
        <end position="48"/>
    </location>
</feature>
<keyword evidence="3" id="KW-1185">Reference proteome</keyword>
<evidence type="ECO:0000313" key="3">
    <source>
        <dbReference type="Proteomes" id="UP000071859"/>
    </source>
</evidence>
<dbReference type="RefSeq" id="WP_157697868.1">
    <property type="nucleotide sequence ID" value="NZ_FCOX02000181.1"/>
</dbReference>